<dbReference type="Gene3D" id="3.30.70.100">
    <property type="match status" value="1"/>
</dbReference>
<evidence type="ECO:0008006" key="3">
    <source>
        <dbReference type="Google" id="ProtNLM"/>
    </source>
</evidence>
<reference evidence="1 2" key="1">
    <citation type="submission" date="2018-05" db="EMBL/GenBank/DDBJ databases">
        <title>Genomic Encyclopedia of Type Strains, Phase IV (KMG-IV): sequencing the most valuable type-strain genomes for metagenomic binning, comparative biology and taxonomic classification.</title>
        <authorList>
            <person name="Goeker M."/>
        </authorList>
    </citation>
    <scope>NUCLEOTIDE SEQUENCE [LARGE SCALE GENOMIC DNA]</scope>
    <source>
        <strain evidence="1 2">DSM 14263</strain>
    </source>
</reference>
<dbReference type="AlphaFoldDB" id="A0A316HNF1"/>
<evidence type="ECO:0000313" key="1">
    <source>
        <dbReference type="EMBL" id="PWK81524.1"/>
    </source>
</evidence>
<protein>
    <recommendedName>
        <fullName evidence="3">Quinol monooxygenase YgiN</fullName>
    </recommendedName>
</protein>
<dbReference type="OrthoDB" id="7595390at2"/>
<comment type="caution">
    <text evidence="1">The sequence shown here is derived from an EMBL/GenBank/DDBJ whole genome shotgun (WGS) entry which is preliminary data.</text>
</comment>
<accession>A0A316HNF1</accession>
<dbReference type="RefSeq" id="WP_109724821.1">
    <property type="nucleotide sequence ID" value="NZ_MSZV01000110.1"/>
</dbReference>
<dbReference type="InterPro" id="IPR011008">
    <property type="entry name" value="Dimeric_a/b-barrel"/>
</dbReference>
<gene>
    <name evidence="1" type="ORF">C7456_1211</name>
</gene>
<organism evidence="1 2">
    <name type="scientific">Fulvimonas soli</name>
    <dbReference type="NCBI Taxonomy" id="155197"/>
    <lineage>
        <taxon>Bacteria</taxon>
        <taxon>Pseudomonadati</taxon>
        <taxon>Pseudomonadota</taxon>
        <taxon>Gammaproteobacteria</taxon>
        <taxon>Lysobacterales</taxon>
        <taxon>Rhodanobacteraceae</taxon>
        <taxon>Fulvimonas</taxon>
    </lineage>
</organism>
<keyword evidence="2" id="KW-1185">Reference proteome</keyword>
<dbReference type="SUPFAM" id="SSF54909">
    <property type="entry name" value="Dimeric alpha+beta barrel"/>
    <property type="match status" value="1"/>
</dbReference>
<dbReference type="Proteomes" id="UP000245812">
    <property type="component" value="Unassembled WGS sequence"/>
</dbReference>
<sequence>MGRFVIVAYKPKPGMEQALLAVVKKHVAVLRSERLVSDKPPYAMRAADGTIIEVFEWRSIEAIHAAHGNQAVQALWSEFGAACDCVPLSSLAEAQQMFAEFEPVDISIGAA</sequence>
<evidence type="ECO:0000313" key="2">
    <source>
        <dbReference type="Proteomes" id="UP000245812"/>
    </source>
</evidence>
<dbReference type="EMBL" id="QGHC01000021">
    <property type="protein sequence ID" value="PWK81524.1"/>
    <property type="molecule type" value="Genomic_DNA"/>
</dbReference>
<proteinExistence type="predicted"/>
<name>A0A316HNF1_9GAMM</name>